<dbReference type="EMBL" id="QGKV02000832">
    <property type="protein sequence ID" value="KAF3544663.1"/>
    <property type="molecule type" value="Genomic_DNA"/>
</dbReference>
<comment type="pathway">
    <text evidence="1">Protein modification; protein ubiquitination.</text>
</comment>
<organism evidence="5 6">
    <name type="scientific">Brassica cretica</name>
    <name type="common">Mustard</name>
    <dbReference type="NCBI Taxonomy" id="69181"/>
    <lineage>
        <taxon>Eukaryota</taxon>
        <taxon>Viridiplantae</taxon>
        <taxon>Streptophyta</taxon>
        <taxon>Embryophyta</taxon>
        <taxon>Tracheophyta</taxon>
        <taxon>Spermatophyta</taxon>
        <taxon>Magnoliopsida</taxon>
        <taxon>eudicotyledons</taxon>
        <taxon>Gunneridae</taxon>
        <taxon>Pentapetalae</taxon>
        <taxon>rosids</taxon>
        <taxon>malvids</taxon>
        <taxon>Brassicales</taxon>
        <taxon>Brassicaceae</taxon>
        <taxon>Brassiceae</taxon>
        <taxon>Brassica</taxon>
    </lineage>
</organism>
<dbReference type="InterPro" id="IPR052085">
    <property type="entry name" value="WD-SAM-U-box"/>
</dbReference>
<keyword evidence="2" id="KW-0808">Transferase</keyword>
<dbReference type="PROSITE" id="PS51698">
    <property type="entry name" value="U_BOX"/>
    <property type="match status" value="1"/>
</dbReference>
<proteinExistence type="predicted"/>
<dbReference type="PANTHER" id="PTHR46573:SF1">
    <property type="entry name" value="WD REPEAT, SAM AND U-BOX DOMAIN-CONTAINING PROTEIN 1"/>
    <property type="match status" value="1"/>
</dbReference>
<protein>
    <recommendedName>
        <fullName evidence="4">U-box domain-containing protein</fullName>
    </recommendedName>
</protein>
<reference evidence="5 6" key="1">
    <citation type="journal article" date="2020" name="BMC Genomics">
        <title>Intraspecific diversification of the crop wild relative Brassica cretica Lam. using demographic model selection.</title>
        <authorList>
            <person name="Kioukis A."/>
            <person name="Michalopoulou V.A."/>
            <person name="Briers L."/>
            <person name="Pirintsos S."/>
            <person name="Studholme D.J."/>
            <person name="Pavlidis P."/>
            <person name="Sarris P.F."/>
        </authorList>
    </citation>
    <scope>NUCLEOTIDE SEQUENCE [LARGE SCALE GENOMIC DNA]</scope>
    <source>
        <strain evidence="6">cv. PFS-1207/04</strain>
    </source>
</reference>
<evidence type="ECO:0000259" key="4">
    <source>
        <dbReference type="PROSITE" id="PS51698"/>
    </source>
</evidence>
<name>A0ABQ7C024_BRACR</name>
<evidence type="ECO:0000313" key="6">
    <source>
        <dbReference type="Proteomes" id="UP000266723"/>
    </source>
</evidence>
<dbReference type="InterPro" id="IPR013083">
    <property type="entry name" value="Znf_RING/FYVE/PHD"/>
</dbReference>
<feature type="non-terminal residue" evidence="5">
    <location>
        <position position="78"/>
    </location>
</feature>
<evidence type="ECO:0000256" key="3">
    <source>
        <dbReference type="ARBA" id="ARBA00022786"/>
    </source>
</evidence>
<sequence>MRATQTDIMRDPHVAADGFTYEAKNIRYWLNLGNNTSPQTGARLAHRDLTPNYTLRSLIMDCSTTQIININKFKCRLY</sequence>
<gene>
    <name evidence="5" type="ORF">DY000_02002550</name>
</gene>
<feature type="domain" description="U-box" evidence="4">
    <location>
        <begin position="1"/>
        <end position="69"/>
    </location>
</feature>
<dbReference type="PANTHER" id="PTHR46573">
    <property type="entry name" value="WD REPEAT, SAM AND U-BOX DOMAIN-CONTAINING PROTEIN 1"/>
    <property type="match status" value="1"/>
</dbReference>
<keyword evidence="6" id="KW-1185">Reference proteome</keyword>
<evidence type="ECO:0000313" key="5">
    <source>
        <dbReference type="EMBL" id="KAF3544663.1"/>
    </source>
</evidence>
<comment type="caution">
    <text evidence="5">The sequence shown here is derived from an EMBL/GenBank/DDBJ whole genome shotgun (WGS) entry which is preliminary data.</text>
</comment>
<dbReference type="Gene3D" id="3.30.40.10">
    <property type="entry name" value="Zinc/RING finger domain, C3HC4 (zinc finger)"/>
    <property type="match status" value="1"/>
</dbReference>
<evidence type="ECO:0000256" key="1">
    <source>
        <dbReference type="ARBA" id="ARBA00004906"/>
    </source>
</evidence>
<keyword evidence="3" id="KW-0833">Ubl conjugation pathway</keyword>
<dbReference type="InterPro" id="IPR003613">
    <property type="entry name" value="Ubox_domain"/>
</dbReference>
<dbReference type="SMART" id="SM00504">
    <property type="entry name" value="Ubox"/>
    <property type="match status" value="1"/>
</dbReference>
<accession>A0ABQ7C024</accession>
<evidence type="ECO:0000256" key="2">
    <source>
        <dbReference type="ARBA" id="ARBA00022679"/>
    </source>
</evidence>
<dbReference type="SUPFAM" id="SSF57850">
    <property type="entry name" value="RING/U-box"/>
    <property type="match status" value="1"/>
</dbReference>
<dbReference type="CDD" id="cd16655">
    <property type="entry name" value="RING-Ubox_WDSUB1-like"/>
    <property type="match status" value="1"/>
</dbReference>
<dbReference type="Proteomes" id="UP000266723">
    <property type="component" value="Unassembled WGS sequence"/>
</dbReference>
<dbReference type="Pfam" id="PF04564">
    <property type="entry name" value="U-box"/>
    <property type="match status" value="1"/>
</dbReference>